<evidence type="ECO:0000313" key="3">
    <source>
        <dbReference type="Proteomes" id="UP000318483"/>
    </source>
</evidence>
<organism evidence="2 3">
    <name type="scientific">Qingshengfaniella alkalisoli</name>
    <dbReference type="NCBI Taxonomy" id="2599296"/>
    <lineage>
        <taxon>Bacteria</taxon>
        <taxon>Pseudomonadati</taxon>
        <taxon>Pseudomonadota</taxon>
        <taxon>Alphaproteobacteria</taxon>
        <taxon>Rhodobacterales</taxon>
        <taxon>Paracoccaceae</taxon>
        <taxon>Qingshengfaniella</taxon>
    </lineage>
</organism>
<feature type="chain" id="PRO_5022854701" evidence="1">
    <location>
        <begin position="16"/>
        <end position="98"/>
    </location>
</feature>
<dbReference type="AlphaFoldDB" id="A0A5B8IQS2"/>
<evidence type="ECO:0000256" key="1">
    <source>
        <dbReference type="SAM" id="SignalP"/>
    </source>
</evidence>
<gene>
    <name evidence="2" type="ORF">FPZ52_02460</name>
</gene>
<keyword evidence="3" id="KW-1185">Reference proteome</keyword>
<evidence type="ECO:0000313" key="2">
    <source>
        <dbReference type="EMBL" id="QDY68592.1"/>
    </source>
</evidence>
<name>A0A5B8IQS2_9RHOB</name>
<protein>
    <submittedName>
        <fullName evidence="2">Uncharacterized protein</fullName>
    </submittedName>
</protein>
<dbReference type="KEGG" id="lit:FPZ52_02460"/>
<dbReference type="EMBL" id="CP042261">
    <property type="protein sequence ID" value="QDY68592.1"/>
    <property type="molecule type" value="Genomic_DNA"/>
</dbReference>
<keyword evidence="1" id="KW-0732">Signal</keyword>
<sequence>MTRLVVALSLLTVLAACENASPSAGVSVGSGGPGGYVGVDGERVDAGVGTGGAYADVDVIDTRNVDVSVGTGGPSASVRLGHSPAKVRVGRHGLRLGI</sequence>
<reference evidence="2 3" key="1">
    <citation type="submission" date="2019-07" db="EMBL/GenBank/DDBJ databases">
        <title>Litoreibacter alkalisoli sp. nov., isolated from saline-alkaline soil.</title>
        <authorList>
            <person name="Wang S."/>
            <person name="Xu L."/>
            <person name="Xing Y.-T."/>
            <person name="Sun J.-Q."/>
        </authorList>
    </citation>
    <scope>NUCLEOTIDE SEQUENCE [LARGE SCALE GENOMIC DNA]</scope>
    <source>
        <strain evidence="2 3">LN3S51</strain>
    </source>
</reference>
<accession>A0A5B8IQS2</accession>
<dbReference type="Proteomes" id="UP000318483">
    <property type="component" value="Chromosome"/>
</dbReference>
<dbReference type="PROSITE" id="PS51257">
    <property type="entry name" value="PROKAR_LIPOPROTEIN"/>
    <property type="match status" value="1"/>
</dbReference>
<feature type="signal peptide" evidence="1">
    <location>
        <begin position="1"/>
        <end position="15"/>
    </location>
</feature>
<dbReference type="RefSeq" id="WP_146363369.1">
    <property type="nucleotide sequence ID" value="NZ_CP042261.1"/>
</dbReference>
<proteinExistence type="predicted"/>